<keyword evidence="2" id="KW-1185">Reference proteome</keyword>
<evidence type="ECO:0008006" key="3">
    <source>
        <dbReference type="Google" id="ProtNLM"/>
    </source>
</evidence>
<gene>
    <name evidence="1" type="ORF">HDK90DRAFT_167961</name>
</gene>
<evidence type="ECO:0000313" key="2">
    <source>
        <dbReference type="Proteomes" id="UP001492380"/>
    </source>
</evidence>
<sequence>MASQDSIGTRPSKVLIKAIEYADLERLHGVIKSICEESEVANALFEEKLLVPISSGQDRKSGNAQKGGKRQRPRYAVCTNCKEEFDMTENDDEACDYHDGELEMVEDFWVDNEEETFGPNDTDENKAEYPEGFEWDCCNEQTDADGCKTGPHVEDKNHLPSEMVKRYKWDR</sequence>
<evidence type="ECO:0000313" key="1">
    <source>
        <dbReference type="EMBL" id="KAK8239929.1"/>
    </source>
</evidence>
<protein>
    <recommendedName>
        <fullName evidence="3">C2H2-type domain-containing protein</fullName>
    </recommendedName>
</protein>
<accession>A0ABR1YUS0</accession>
<dbReference type="EMBL" id="JBBWRZ010000003">
    <property type="protein sequence ID" value="KAK8239929.1"/>
    <property type="molecule type" value="Genomic_DNA"/>
</dbReference>
<dbReference type="Proteomes" id="UP001492380">
    <property type="component" value="Unassembled WGS sequence"/>
</dbReference>
<organism evidence="1 2">
    <name type="scientific">Phyllosticta capitalensis</name>
    <dbReference type="NCBI Taxonomy" id="121624"/>
    <lineage>
        <taxon>Eukaryota</taxon>
        <taxon>Fungi</taxon>
        <taxon>Dikarya</taxon>
        <taxon>Ascomycota</taxon>
        <taxon>Pezizomycotina</taxon>
        <taxon>Dothideomycetes</taxon>
        <taxon>Dothideomycetes incertae sedis</taxon>
        <taxon>Botryosphaeriales</taxon>
        <taxon>Phyllostictaceae</taxon>
        <taxon>Phyllosticta</taxon>
    </lineage>
</organism>
<dbReference type="PANTHER" id="PTHR38167:SF1">
    <property type="entry name" value="C2H2-TYPE DOMAIN-CONTAINING PROTEIN"/>
    <property type="match status" value="1"/>
</dbReference>
<proteinExistence type="predicted"/>
<comment type="caution">
    <text evidence="1">The sequence shown here is derived from an EMBL/GenBank/DDBJ whole genome shotgun (WGS) entry which is preliminary data.</text>
</comment>
<name>A0ABR1YUS0_9PEZI</name>
<dbReference type="PANTHER" id="PTHR38167">
    <property type="entry name" value="C2H2-TYPE DOMAIN-CONTAINING PROTEIN"/>
    <property type="match status" value="1"/>
</dbReference>
<reference evidence="1 2" key="1">
    <citation type="submission" date="2024-04" db="EMBL/GenBank/DDBJ databases">
        <title>Phyllosticta paracitricarpa is synonymous to the EU quarantine fungus P. citricarpa based on phylogenomic analyses.</title>
        <authorList>
            <consortium name="Lawrence Berkeley National Laboratory"/>
            <person name="Van Ingen-Buijs V.A."/>
            <person name="Van Westerhoven A.C."/>
            <person name="Haridas S."/>
            <person name="Skiadas P."/>
            <person name="Martin F."/>
            <person name="Groenewald J.Z."/>
            <person name="Crous P.W."/>
            <person name="Seidl M.F."/>
        </authorList>
    </citation>
    <scope>NUCLEOTIDE SEQUENCE [LARGE SCALE GENOMIC DNA]</scope>
    <source>
        <strain evidence="1 2">CBS 123374</strain>
    </source>
</reference>